<evidence type="ECO:0000259" key="7">
    <source>
        <dbReference type="Pfam" id="PF05681"/>
    </source>
</evidence>
<dbReference type="GeneID" id="14212130"/>
<sequence>MGITEESLTGIFYELIKTASTSIPADVYEGLKTAYEKETNLAAKRQLEAILQDIEIACNKKVPICQDTGTPYFFIEMGENFPIRAGISKIAAQALRKVTKDGYLRPNAVDPFYKKNSGDNTGRYIPWMHFDIVEGDDLKVWFMTKGGGSEFPSTLIMSEPIEGFDKLKRGVIDTIVKFGPLPCPPLIVGISIAAGGDIAMTLAKKSLLRPIGERNPDPNLAKMEVDLLNEINKLELGPHGFGGQLTALDVKIDYAYRHPASFAIGIVTSCWATRRSSAIIHSDGSWEMTSKHISYNGTGCVIVR</sequence>
<dbReference type="Pfam" id="PF05681">
    <property type="entry name" value="Fumerase"/>
    <property type="match status" value="1"/>
</dbReference>
<comment type="similarity">
    <text evidence="1">Belongs to the class-I fumarase family.</text>
</comment>
<dbReference type="OrthoDB" id="371925at2157"/>
<proteinExistence type="inferred from homology"/>
<keyword evidence="5" id="KW-0411">Iron-sulfur</keyword>
<dbReference type="eggNOG" id="arCOG04407">
    <property type="taxonomic scope" value="Archaea"/>
</dbReference>
<dbReference type="NCBIfam" id="NF004885">
    <property type="entry name" value="PRK06246.1"/>
    <property type="match status" value="1"/>
</dbReference>
<dbReference type="InterPro" id="IPR004646">
    <property type="entry name" value="Fe-S_hydro-lyase_TtdA-typ_cat"/>
</dbReference>
<dbReference type="AlphaFoldDB" id="L0AC57"/>
<name>L0AC57_CALLD</name>
<evidence type="ECO:0000256" key="5">
    <source>
        <dbReference type="ARBA" id="ARBA00023014"/>
    </source>
</evidence>
<dbReference type="GO" id="GO:0016829">
    <property type="term" value="F:lyase activity"/>
    <property type="evidence" value="ECO:0007669"/>
    <property type="project" value="UniProtKB-KW"/>
</dbReference>
<gene>
    <name evidence="8" type="ordered locus">Calag_0870</name>
</gene>
<keyword evidence="3" id="KW-0479">Metal-binding</keyword>
<dbReference type="PANTHER" id="PTHR30389">
    <property type="entry name" value="FUMARATE HYDRATASE-RELATED"/>
    <property type="match status" value="1"/>
</dbReference>
<evidence type="ECO:0000256" key="4">
    <source>
        <dbReference type="ARBA" id="ARBA00023004"/>
    </source>
</evidence>
<dbReference type="HOGENOM" id="CLU_041245_0_0_2"/>
<evidence type="ECO:0000256" key="6">
    <source>
        <dbReference type="ARBA" id="ARBA00023239"/>
    </source>
</evidence>
<dbReference type="RefSeq" id="WP_015232507.1">
    <property type="nucleotide sequence ID" value="NC_019791.1"/>
</dbReference>
<feature type="domain" description="Fe-S hydro-lyase tartrate dehydratase alpha-type catalytic" evidence="7">
    <location>
        <begin position="12"/>
        <end position="277"/>
    </location>
</feature>
<dbReference type="InParanoid" id="L0AC57"/>
<keyword evidence="4" id="KW-0408">Iron</keyword>
<dbReference type="PANTHER" id="PTHR30389:SF17">
    <property type="entry name" value="L(+)-TARTRATE DEHYDRATASE SUBUNIT ALPHA-RELATED"/>
    <property type="match status" value="1"/>
</dbReference>
<reference evidence="9" key="1">
    <citation type="submission" date="2012-03" db="EMBL/GenBank/DDBJ databases">
        <title>Complete genome of Caldisphaera lagunensis DSM 15908.</title>
        <authorList>
            <person name="Lucas S."/>
            <person name="Copeland A."/>
            <person name="Lapidus A."/>
            <person name="Glavina del Rio T."/>
            <person name="Dalin E."/>
            <person name="Tice H."/>
            <person name="Bruce D."/>
            <person name="Goodwin L."/>
            <person name="Pitluck S."/>
            <person name="Peters L."/>
            <person name="Mikhailova N."/>
            <person name="Teshima H."/>
            <person name="Kyrpides N."/>
            <person name="Mavromatis K."/>
            <person name="Ivanova N."/>
            <person name="Brettin T."/>
            <person name="Detter J.C."/>
            <person name="Han C."/>
            <person name="Larimer F."/>
            <person name="Land M."/>
            <person name="Hauser L."/>
            <person name="Markowitz V."/>
            <person name="Cheng J.-F."/>
            <person name="Hugenholtz P."/>
            <person name="Woyke T."/>
            <person name="Wu D."/>
            <person name="Spring S."/>
            <person name="Schroeder M."/>
            <person name="Brambilla E."/>
            <person name="Klenk H.-P."/>
            <person name="Eisen J.A."/>
        </authorList>
    </citation>
    <scope>NUCLEOTIDE SEQUENCE [LARGE SCALE GENOMIC DNA]</scope>
    <source>
        <strain evidence="9">DSM 15908 / JCM 11604 / IC-154</strain>
    </source>
</reference>
<organism evidence="8 9">
    <name type="scientific">Caldisphaera lagunensis (strain DSM 15908 / JCM 11604 / ANMR 0165 / IC-154)</name>
    <dbReference type="NCBI Taxonomy" id="1056495"/>
    <lineage>
        <taxon>Archaea</taxon>
        <taxon>Thermoproteota</taxon>
        <taxon>Thermoprotei</taxon>
        <taxon>Acidilobales</taxon>
        <taxon>Caldisphaeraceae</taxon>
        <taxon>Caldisphaera</taxon>
    </lineage>
</organism>
<dbReference type="GO" id="GO:0046872">
    <property type="term" value="F:metal ion binding"/>
    <property type="evidence" value="ECO:0007669"/>
    <property type="project" value="UniProtKB-KW"/>
</dbReference>
<protein>
    <submittedName>
        <fullName evidence="8">Hydro-lyase, Fe-S type, tartrate/fumarate subfamily</fullName>
    </submittedName>
</protein>
<dbReference type="InterPro" id="IPR051208">
    <property type="entry name" value="Class-I_Fumarase/Tartrate_DH"/>
</dbReference>
<dbReference type="EMBL" id="CP003378">
    <property type="protein sequence ID" value="AFZ70610.1"/>
    <property type="molecule type" value="Genomic_DNA"/>
</dbReference>
<evidence type="ECO:0000313" key="9">
    <source>
        <dbReference type="Proteomes" id="UP000010469"/>
    </source>
</evidence>
<evidence type="ECO:0000313" key="8">
    <source>
        <dbReference type="EMBL" id="AFZ70610.1"/>
    </source>
</evidence>
<keyword evidence="9" id="KW-1185">Reference proteome</keyword>
<evidence type="ECO:0000256" key="1">
    <source>
        <dbReference type="ARBA" id="ARBA00008876"/>
    </source>
</evidence>
<dbReference type="NCBIfam" id="TIGR00722">
    <property type="entry name" value="ttdA_fumA_fumB"/>
    <property type="match status" value="1"/>
</dbReference>
<accession>L0AC57</accession>
<evidence type="ECO:0000256" key="3">
    <source>
        <dbReference type="ARBA" id="ARBA00022723"/>
    </source>
</evidence>
<keyword evidence="2" id="KW-0004">4Fe-4S</keyword>
<dbReference type="KEGG" id="clg:Calag_0870"/>
<dbReference type="GO" id="GO:0051539">
    <property type="term" value="F:4 iron, 4 sulfur cluster binding"/>
    <property type="evidence" value="ECO:0007669"/>
    <property type="project" value="UniProtKB-KW"/>
</dbReference>
<evidence type="ECO:0000256" key="2">
    <source>
        <dbReference type="ARBA" id="ARBA00022485"/>
    </source>
</evidence>
<dbReference type="Proteomes" id="UP000010469">
    <property type="component" value="Chromosome"/>
</dbReference>
<keyword evidence="6 8" id="KW-0456">Lyase</keyword>
<dbReference type="STRING" id="1056495.Calag_0870"/>